<accession>A0A9N9Q5R3</accession>
<gene>
    <name evidence="2" type="ORF">HYALB_00010023</name>
</gene>
<dbReference type="OrthoDB" id="3459168at2759"/>
<protein>
    <submittedName>
        <fullName evidence="2">Uncharacterized protein</fullName>
    </submittedName>
</protein>
<keyword evidence="3" id="KW-1185">Reference proteome</keyword>
<dbReference type="AlphaFoldDB" id="A0A9N9Q5R3"/>
<feature type="region of interest" description="Disordered" evidence="1">
    <location>
        <begin position="1"/>
        <end position="21"/>
    </location>
</feature>
<feature type="compositionally biased region" description="Polar residues" evidence="1">
    <location>
        <begin position="1"/>
        <end position="13"/>
    </location>
</feature>
<comment type="caution">
    <text evidence="2">The sequence shown here is derived from an EMBL/GenBank/DDBJ whole genome shotgun (WGS) entry which is preliminary data.</text>
</comment>
<proteinExistence type="predicted"/>
<dbReference type="EMBL" id="CAJVRM010000163">
    <property type="protein sequence ID" value="CAG8976154.1"/>
    <property type="molecule type" value="Genomic_DNA"/>
</dbReference>
<organism evidence="2 3">
    <name type="scientific">Hymenoscyphus albidus</name>
    <dbReference type="NCBI Taxonomy" id="595503"/>
    <lineage>
        <taxon>Eukaryota</taxon>
        <taxon>Fungi</taxon>
        <taxon>Dikarya</taxon>
        <taxon>Ascomycota</taxon>
        <taxon>Pezizomycotina</taxon>
        <taxon>Leotiomycetes</taxon>
        <taxon>Helotiales</taxon>
        <taxon>Helotiaceae</taxon>
        <taxon>Hymenoscyphus</taxon>
    </lineage>
</organism>
<evidence type="ECO:0000313" key="3">
    <source>
        <dbReference type="Proteomes" id="UP000701801"/>
    </source>
</evidence>
<name>A0A9N9Q5R3_9HELO</name>
<reference evidence="2" key="1">
    <citation type="submission" date="2021-07" db="EMBL/GenBank/DDBJ databases">
        <authorList>
            <person name="Durling M."/>
        </authorList>
    </citation>
    <scope>NUCLEOTIDE SEQUENCE</scope>
</reference>
<sequence length="369" mass="42609">MDSNAIETTSIHSQDADPDQISELEGIPVIPRNEQSTSPFTVNPIQTVVATTHLVPQLDDSPNIGKVPQLHAIRSSPSHDVPNMDCEATKFRHSPYSLNFPRSFNLRSEILQPLLNHELSIFGCAGYAGSWMRKRRDIHILFNPPIDTLLFRAPYGECSCEDLKQCTKWVNLEDVKHIALACYHPLSDTTGTVPRLHILPSLLFKFPNLETFYRIFLEIRHFTGEKLPQPSRYIGNRSRKPNWPYFHCESDARDYHRLKFSHVLNPAQFEPSNPGSTEVESIVSARASYKSIGLAIYEWATFTEVFENHQQINPKWKRPAYRIGHLTINGVPWCRSYKETIEEIIERETSSWRGRYRICVNRLRSWLHS</sequence>
<dbReference type="Proteomes" id="UP000701801">
    <property type="component" value="Unassembled WGS sequence"/>
</dbReference>
<evidence type="ECO:0000313" key="2">
    <source>
        <dbReference type="EMBL" id="CAG8976154.1"/>
    </source>
</evidence>
<evidence type="ECO:0000256" key="1">
    <source>
        <dbReference type="SAM" id="MobiDB-lite"/>
    </source>
</evidence>